<sequence>MLILICVGAVVTSLATALPSQHLIATRSQRLCGPELAEALSLVCGGIYYTPYKRLEHGVFNKDMDTVPWWRLVKEMDTSSDDAYLGRKIAMSLFRKSDTFSRPIRGVTDECCIKSCSISELMTYCGAGGKK</sequence>
<evidence type="ECO:0000256" key="6">
    <source>
        <dbReference type="RuleBase" id="RU000406"/>
    </source>
</evidence>
<gene>
    <name evidence="10" type="primary">LOC111083358</name>
</gene>
<evidence type="ECO:0000256" key="7">
    <source>
        <dbReference type="SAM" id="SignalP"/>
    </source>
</evidence>
<evidence type="ECO:0000256" key="1">
    <source>
        <dbReference type="ARBA" id="ARBA00009034"/>
    </source>
</evidence>
<keyword evidence="3" id="KW-0165">Cleavage on pair of basic residues</keyword>
<protein>
    <submittedName>
        <fullName evidence="10">Insulin-like</fullName>
    </submittedName>
</protein>
<dbReference type="RefSeq" id="XP_022235555.1">
    <property type="nucleotide sequence ID" value="XM_022379847.1"/>
</dbReference>
<dbReference type="InterPro" id="IPR016179">
    <property type="entry name" value="Insulin-like"/>
</dbReference>
<name>A0ABM1RW00_LIMPO</name>
<keyword evidence="5" id="KW-1015">Disulfide bond</keyword>
<dbReference type="Proteomes" id="UP000694941">
    <property type="component" value="Unplaced"/>
</dbReference>
<accession>A0ABM1RW00</accession>
<evidence type="ECO:0000256" key="4">
    <source>
        <dbReference type="ARBA" id="ARBA00022729"/>
    </source>
</evidence>
<keyword evidence="9" id="KW-1185">Reference proteome</keyword>
<feature type="signal peptide" evidence="7">
    <location>
        <begin position="1"/>
        <end position="17"/>
    </location>
</feature>
<dbReference type="Gene3D" id="1.10.100.10">
    <property type="entry name" value="Insulin-like"/>
    <property type="match status" value="1"/>
</dbReference>
<comment type="subunit">
    <text evidence="2">Heterodimer of a B chain and an A chain linked by two disulfide bonds.</text>
</comment>
<evidence type="ECO:0000313" key="9">
    <source>
        <dbReference type="Proteomes" id="UP000694941"/>
    </source>
</evidence>
<dbReference type="PANTHER" id="PTHR13647:SF4">
    <property type="entry name" value="INSULIN-LIKE PEPTIDE 1-RELATED"/>
    <property type="match status" value="1"/>
</dbReference>
<dbReference type="SUPFAM" id="SSF56994">
    <property type="entry name" value="Insulin-like"/>
    <property type="match status" value="1"/>
</dbReference>
<proteinExistence type="inferred from homology"/>
<reference evidence="10" key="1">
    <citation type="submission" date="2025-08" db="UniProtKB">
        <authorList>
            <consortium name="RefSeq"/>
        </authorList>
    </citation>
    <scope>IDENTIFICATION</scope>
    <source>
        <tissue evidence="10">Muscle</tissue>
    </source>
</reference>
<dbReference type="SMART" id="SM00078">
    <property type="entry name" value="IlGF"/>
    <property type="match status" value="1"/>
</dbReference>
<evidence type="ECO:0000313" key="10">
    <source>
        <dbReference type="RefSeq" id="XP_022235555.1"/>
    </source>
</evidence>
<comment type="subcellular location">
    <subcellularLocation>
        <location evidence="6">Secreted</location>
    </subcellularLocation>
</comment>
<dbReference type="GeneID" id="111083358"/>
<comment type="similarity">
    <text evidence="1 6">Belongs to the insulin family.</text>
</comment>
<dbReference type="InterPro" id="IPR022353">
    <property type="entry name" value="Insulin_CS"/>
</dbReference>
<evidence type="ECO:0000256" key="2">
    <source>
        <dbReference type="ARBA" id="ARBA00011207"/>
    </source>
</evidence>
<keyword evidence="6" id="KW-0964">Secreted</keyword>
<dbReference type="PROSITE" id="PS00262">
    <property type="entry name" value="INSULIN"/>
    <property type="match status" value="1"/>
</dbReference>
<evidence type="ECO:0000259" key="8">
    <source>
        <dbReference type="SMART" id="SM00078"/>
    </source>
</evidence>
<evidence type="ECO:0000256" key="3">
    <source>
        <dbReference type="ARBA" id="ARBA00022685"/>
    </source>
</evidence>
<keyword evidence="4 7" id="KW-0732">Signal</keyword>
<feature type="chain" id="PRO_5047512659" evidence="7">
    <location>
        <begin position="18"/>
        <end position="131"/>
    </location>
</feature>
<dbReference type="Pfam" id="PF00049">
    <property type="entry name" value="Insulin"/>
    <property type="match status" value="1"/>
</dbReference>
<evidence type="ECO:0000256" key="5">
    <source>
        <dbReference type="ARBA" id="ARBA00023157"/>
    </source>
</evidence>
<dbReference type="PRINTS" id="PR00276">
    <property type="entry name" value="INSULINFAMLY"/>
</dbReference>
<dbReference type="InterPro" id="IPR022352">
    <property type="entry name" value="Ins/IGF/rlx"/>
</dbReference>
<feature type="domain" description="Insulin-like" evidence="8">
    <location>
        <begin position="29"/>
        <end position="125"/>
    </location>
</feature>
<organism evidence="9 10">
    <name type="scientific">Limulus polyphemus</name>
    <name type="common">Atlantic horseshoe crab</name>
    <dbReference type="NCBI Taxonomy" id="6850"/>
    <lineage>
        <taxon>Eukaryota</taxon>
        <taxon>Metazoa</taxon>
        <taxon>Ecdysozoa</taxon>
        <taxon>Arthropoda</taxon>
        <taxon>Chelicerata</taxon>
        <taxon>Merostomata</taxon>
        <taxon>Xiphosura</taxon>
        <taxon>Limulidae</taxon>
        <taxon>Limulus</taxon>
    </lineage>
</organism>
<dbReference type="InterPro" id="IPR036438">
    <property type="entry name" value="Insulin-like_sf"/>
</dbReference>
<dbReference type="PANTHER" id="PTHR13647">
    <property type="entry name" value="INSULIN-LIKE PEPTIDE 2-RELATED"/>
    <property type="match status" value="1"/>
</dbReference>